<reference evidence="2 3" key="1">
    <citation type="journal article" date="2016" name="Genome Biol. Evol.">
        <title>Gene Family Evolution Reflects Adaptation to Soil Environmental Stressors in the Genome of the Collembolan Orchesella cincta.</title>
        <authorList>
            <person name="Faddeeva-Vakhrusheva A."/>
            <person name="Derks M.F."/>
            <person name="Anvar S.Y."/>
            <person name="Agamennone V."/>
            <person name="Suring W."/>
            <person name="Smit S."/>
            <person name="van Straalen N.M."/>
            <person name="Roelofs D."/>
        </authorList>
    </citation>
    <scope>NUCLEOTIDE SEQUENCE [LARGE SCALE GENOMIC DNA]</scope>
    <source>
        <tissue evidence="2">Mixed pool</tissue>
    </source>
</reference>
<dbReference type="Pfam" id="PF00959">
    <property type="entry name" value="Phage_lysozyme"/>
    <property type="match status" value="1"/>
</dbReference>
<dbReference type="SUPFAM" id="SSF53955">
    <property type="entry name" value="Lysozyme-like"/>
    <property type="match status" value="1"/>
</dbReference>
<dbReference type="InterPro" id="IPR023346">
    <property type="entry name" value="Lysozyme-like_dom_sf"/>
</dbReference>
<feature type="chain" id="PRO_5008904414" description="Lysozyme" evidence="1">
    <location>
        <begin position="18"/>
        <end position="57"/>
    </location>
</feature>
<dbReference type="GO" id="GO:0016998">
    <property type="term" value="P:cell wall macromolecule catabolic process"/>
    <property type="evidence" value="ECO:0007669"/>
    <property type="project" value="InterPro"/>
</dbReference>
<dbReference type="Gene3D" id="1.10.1740.240">
    <property type="match status" value="1"/>
</dbReference>
<evidence type="ECO:0000313" key="2">
    <source>
        <dbReference type="EMBL" id="ODM95328.1"/>
    </source>
</evidence>
<proteinExistence type="predicted"/>
<dbReference type="InterPro" id="IPR002196">
    <property type="entry name" value="Glyco_hydro_24"/>
</dbReference>
<dbReference type="Proteomes" id="UP000094527">
    <property type="component" value="Unassembled WGS sequence"/>
</dbReference>
<accession>A0A1D2MR08</accession>
<dbReference type="GO" id="GO:0009253">
    <property type="term" value="P:peptidoglycan catabolic process"/>
    <property type="evidence" value="ECO:0007669"/>
    <property type="project" value="InterPro"/>
</dbReference>
<sequence>MIKILCFLTALVAVSTAAKYTGPTNAAGLSLIKEFEGFYANFYTDPVGIKTIGYGHA</sequence>
<dbReference type="EMBL" id="LJIJ01000684">
    <property type="protein sequence ID" value="ODM95328.1"/>
    <property type="molecule type" value="Genomic_DNA"/>
</dbReference>
<name>A0A1D2MR08_ORCCI</name>
<dbReference type="AlphaFoldDB" id="A0A1D2MR08"/>
<protein>
    <recommendedName>
        <fullName evidence="4">Lysozyme</fullName>
    </recommendedName>
</protein>
<comment type="caution">
    <text evidence="2">The sequence shown here is derived from an EMBL/GenBank/DDBJ whole genome shotgun (WGS) entry which is preliminary data.</text>
</comment>
<keyword evidence="1" id="KW-0732">Signal</keyword>
<evidence type="ECO:0008006" key="4">
    <source>
        <dbReference type="Google" id="ProtNLM"/>
    </source>
</evidence>
<evidence type="ECO:0000256" key="1">
    <source>
        <dbReference type="SAM" id="SignalP"/>
    </source>
</evidence>
<gene>
    <name evidence="2" type="ORF">Ocin01_11353</name>
</gene>
<feature type="signal peptide" evidence="1">
    <location>
        <begin position="1"/>
        <end position="17"/>
    </location>
</feature>
<organism evidence="2 3">
    <name type="scientific">Orchesella cincta</name>
    <name type="common">Springtail</name>
    <name type="synonym">Podura cincta</name>
    <dbReference type="NCBI Taxonomy" id="48709"/>
    <lineage>
        <taxon>Eukaryota</taxon>
        <taxon>Metazoa</taxon>
        <taxon>Ecdysozoa</taxon>
        <taxon>Arthropoda</taxon>
        <taxon>Hexapoda</taxon>
        <taxon>Collembola</taxon>
        <taxon>Entomobryomorpha</taxon>
        <taxon>Entomobryoidea</taxon>
        <taxon>Orchesellidae</taxon>
        <taxon>Orchesellinae</taxon>
        <taxon>Orchesella</taxon>
    </lineage>
</organism>
<dbReference type="OrthoDB" id="6338733at2759"/>
<dbReference type="GO" id="GO:0003796">
    <property type="term" value="F:lysozyme activity"/>
    <property type="evidence" value="ECO:0007669"/>
    <property type="project" value="InterPro"/>
</dbReference>
<keyword evidence="3" id="KW-1185">Reference proteome</keyword>
<evidence type="ECO:0000313" key="3">
    <source>
        <dbReference type="Proteomes" id="UP000094527"/>
    </source>
</evidence>